<evidence type="ECO:0000313" key="2">
    <source>
        <dbReference type="Proteomes" id="UP000050454"/>
    </source>
</evidence>
<dbReference type="EMBL" id="LGTQ01000005">
    <property type="protein sequence ID" value="KPM49573.1"/>
    <property type="molecule type" value="Genomic_DNA"/>
</dbReference>
<name>A0A0P7BFE1_9BACT</name>
<protein>
    <recommendedName>
        <fullName evidence="3">DUF4403 family protein</fullName>
    </recommendedName>
</protein>
<dbReference type="AlphaFoldDB" id="A0A0P7BFE1"/>
<evidence type="ECO:0000313" key="1">
    <source>
        <dbReference type="EMBL" id="KPM49573.1"/>
    </source>
</evidence>
<accession>A0A0P7BFE1</accession>
<organism evidence="1 2">
    <name type="scientific">Jiulongibacter sediminis</name>
    <dbReference type="NCBI Taxonomy" id="1605367"/>
    <lineage>
        <taxon>Bacteria</taxon>
        <taxon>Pseudomonadati</taxon>
        <taxon>Bacteroidota</taxon>
        <taxon>Cytophagia</taxon>
        <taxon>Cytophagales</taxon>
        <taxon>Leadbetterellaceae</taxon>
        <taxon>Jiulongibacter</taxon>
    </lineage>
</organism>
<sequence length="472" mass="53613">MLRKRNLVTGLPWYILRLSTLFVFGFLLTSCDKSITPEKPFETYNTSKIDSLKKEVSYITVPIDLKVSEIEKQINQQFKGLLYEDDSFEGDDLKVKIWKQADLKFKARGDGFFIFDVPLKIWVEKKVNVLGMSQSPSTQFEMKARFSSRPFISANWELKTLTNAEGFEFITEPKLRLGGFNIPITGIVSSLLDNYQGTIARMIDESVADKVDIKTPVLTVWNKLKEPLQVSEDYDLWTNVEPQDILMTELRSDKDLIHTSVSIKAIINSSVGKTEKKIRQSTELPPIKFVKKLPEGFGVYLYNLVTFSQAEKISNELFRSSRYKFSGGREIEILGVHVFGGEKNKLIIQINTAGDLNGTIFLTGDPVYDDKRRELILTNTEFDLKTKNVLKKAALWVMEGNLEKSIESDFGIPVDPIFEMAKNSIDEFFKTELQNGIKLNGKVNEIKPIGVNLQPEGLMTIVEINGDLGVKF</sequence>
<keyword evidence="2" id="KW-1185">Reference proteome</keyword>
<dbReference type="PROSITE" id="PS51257">
    <property type="entry name" value="PROKAR_LIPOPROTEIN"/>
    <property type="match status" value="1"/>
</dbReference>
<gene>
    <name evidence="1" type="ORF">AFM12_02945</name>
</gene>
<dbReference type="STRING" id="1605367.AFM12_02945"/>
<dbReference type="RefSeq" id="WP_055143777.1">
    <property type="nucleotide sequence ID" value="NZ_JXSZ01000005.1"/>
</dbReference>
<dbReference type="OrthoDB" id="617059at2"/>
<reference evidence="1 2" key="1">
    <citation type="submission" date="2015-07" db="EMBL/GenBank/DDBJ databases">
        <title>The draft genome sequence of Leadbetterella sp. JN14-9.</title>
        <authorList>
            <person name="Liu Y."/>
            <person name="Du J."/>
            <person name="Shao Z."/>
        </authorList>
    </citation>
    <scope>NUCLEOTIDE SEQUENCE [LARGE SCALE GENOMIC DNA]</scope>
    <source>
        <strain evidence="1 2">JN14-9</strain>
    </source>
</reference>
<dbReference type="Proteomes" id="UP000050454">
    <property type="component" value="Unassembled WGS sequence"/>
</dbReference>
<evidence type="ECO:0008006" key="3">
    <source>
        <dbReference type="Google" id="ProtNLM"/>
    </source>
</evidence>
<comment type="caution">
    <text evidence="1">The sequence shown here is derived from an EMBL/GenBank/DDBJ whole genome shotgun (WGS) entry which is preliminary data.</text>
</comment>
<dbReference type="InterPro" id="IPR025515">
    <property type="entry name" value="DUF4403"/>
</dbReference>
<dbReference type="Pfam" id="PF14356">
    <property type="entry name" value="DUF4403"/>
    <property type="match status" value="1"/>
</dbReference>
<proteinExistence type="predicted"/>